<comment type="function">
    <text evidence="20">Pore-forming component of the membrane attack complex (MAC), a multiprotein complex activated by the complement cascade, which inserts into a target cell membrane and forms a pore, leading to target cell membrane rupture and cell lysis. The MAC is initiated by proteolytic cleavage of C5 into complement C5b in response to the classical, alternative, lectin and GZMK complement pathways. The complement pathways consist in a cascade of proteins that leads to phagocytosis and breakdown of pathogens and signaling that strengthens the adaptive immune system. Constitutes the pore-forming subunit of the MAC complex: during MAC assembly, C9 associates with the C5b8 intermediate complex, and polymerizes to complete the pore.</text>
</comment>
<evidence type="ECO:0000256" key="13">
    <source>
        <dbReference type="ARBA" id="ARBA00022875"/>
    </source>
</evidence>
<keyword evidence="14" id="KW-0473">Membrane attack complex</keyword>
<dbReference type="PANTHER" id="PTHR45742">
    <property type="entry name" value="COMPLEMENT COMPONENT C6"/>
    <property type="match status" value="1"/>
</dbReference>
<feature type="disulfide bond" evidence="22">
    <location>
        <begin position="101"/>
        <end position="113"/>
    </location>
</feature>
<evidence type="ECO:0000256" key="17">
    <source>
        <dbReference type="ARBA" id="ARBA00023162"/>
    </source>
</evidence>
<dbReference type="GO" id="GO:0031640">
    <property type="term" value="P:killing of cells of another organism"/>
    <property type="evidence" value="ECO:0007669"/>
    <property type="project" value="UniProtKB-KW"/>
</dbReference>
<name>F8K8M5_PLEAT</name>
<dbReference type="InterPro" id="IPR002172">
    <property type="entry name" value="LDrepeatLR_classA_rpt"/>
</dbReference>
<dbReference type="InterPro" id="IPR023415">
    <property type="entry name" value="LDLR_class-A_CS"/>
</dbReference>
<evidence type="ECO:0000256" key="8">
    <source>
        <dbReference type="ARBA" id="ARBA00022537"/>
    </source>
</evidence>
<dbReference type="GO" id="GO:0005576">
    <property type="term" value="C:extracellular region"/>
    <property type="evidence" value="ECO:0007669"/>
    <property type="project" value="UniProtKB-SubCell"/>
</dbReference>
<dbReference type="GO" id="GO:0044218">
    <property type="term" value="C:other organism cell membrane"/>
    <property type="evidence" value="ECO:0007669"/>
    <property type="project" value="UniProtKB-KW"/>
</dbReference>
<dbReference type="GO" id="GO:0006957">
    <property type="term" value="P:complement activation, alternative pathway"/>
    <property type="evidence" value="ECO:0007669"/>
    <property type="project" value="UniProtKB-KW"/>
</dbReference>
<keyword evidence="10" id="KW-0812">Transmembrane</keyword>
<dbReference type="Gene3D" id="2.10.25.10">
    <property type="entry name" value="Laminin"/>
    <property type="match status" value="1"/>
</dbReference>
<reference evidence="25" key="1">
    <citation type="journal article" date="2011" name="Fish Shellfish Immunol.">
        <title>The establishment of a library screening method based on yeast two-hybrid system and its use to determine the potential interactions of liver proteins in ayu, Plecoglossus altivelis.</title>
        <authorList>
            <person name="Shi Y.H."/>
            <person name="Chen J."/>
            <person name="Li C.H."/>
            <person name="Yang H.Y."/>
            <person name="Lu X.J."/>
        </authorList>
    </citation>
    <scope>NUCLEOTIDE SEQUENCE</scope>
    <source>
        <tissue evidence="25">Liver</tissue>
    </source>
</reference>
<evidence type="ECO:0000313" key="25">
    <source>
        <dbReference type="EMBL" id="CBX31962.1"/>
    </source>
</evidence>
<gene>
    <name evidence="25" type="primary">C9</name>
</gene>
<evidence type="ECO:0000256" key="3">
    <source>
        <dbReference type="ARBA" id="ARBA00009214"/>
    </source>
</evidence>
<evidence type="ECO:0000256" key="7">
    <source>
        <dbReference type="ARBA" id="ARBA00022536"/>
    </source>
</evidence>
<dbReference type="GO" id="GO:0005579">
    <property type="term" value="C:membrane attack complex"/>
    <property type="evidence" value="ECO:0007669"/>
    <property type="project" value="UniProtKB-KW"/>
</dbReference>
<dbReference type="PROSITE" id="PS50092">
    <property type="entry name" value="TSP1"/>
    <property type="match status" value="2"/>
</dbReference>
<dbReference type="Gene3D" id="2.20.100.10">
    <property type="entry name" value="Thrombospondin type-1 (TSP1) repeat"/>
    <property type="match status" value="1"/>
</dbReference>
<dbReference type="InterPro" id="IPR001862">
    <property type="entry name" value="MAC_perforin"/>
</dbReference>
<evidence type="ECO:0000256" key="16">
    <source>
        <dbReference type="ARBA" id="ARBA00023157"/>
    </source>
</evidence>
<dbReference type="InterPro" id="IPR020864">
    <property type="entry name" value="MACPF"/>
</dbReference>
<dbReference type="AlphaFoldDB" id="F8K8M5"/>
<keyword evidence="5" id="KW-1134">Transmembrane beta strand</keyword>
<dbReference type="SUPFAM" id="SSF57424">
    <property type="entry name" value="LDL receptor-like module"/>
    <property type="match status" value="1"/>
</dbReference>
<dbReference type="SUPFAM" id="SSF82895">
    <property type="entry name" value="TSP-1 type 1 repeat"/>
    <property type="match status" value="1"/>
</dbReference>
<dbReference type="InterPro" id="IPR000884">
    <property type="entry name" value="TSP1_rpt"/>
</dbReference>
<evidence type="ECO:0000259" key="24">
    <source>
        <dbReference type="PROSITE" id="PS51412"/>
    </source>
</evidence>
<comment type="subunit">
    <text evidence="21">Homooligomer; about 20 C9 chains oligomerize to give rise to a huge beta-barrel that forms a 100 Angstrom diameter pore in target membranes. Component of the membrane attack complex (MAC), composed of complement C5b, C6, C7, C8A, C8B, C8G and multiple copies of the pore-forming subunit C9.</text>
</comment>
<evidence type="ECO:0000256" key="23">
    <source>
        <dbReference type="SAM" id="SignalP"/>
    </source>
</evidence>
<keyword evidence="16 22" id="KW-1015">Disulfide bond</keyword>
<evidence type="ECO:0000256" key="9">
    <source>
        <dbReference type="ARBA" id="ARBA00022588"/>
    </source>
</evidence>
<keyword evidence="7" id="KW-0245">EGF-like domain</keyword>
<keyword evidence="12" id="KW-0391">Immunity</keyword>
<dbReference type="InterPro" id="IPR009030">
    <property type="entry name" value="Growth_fac_rcpt_cys_sf"/>
</dbReference>
<dbReference type="PROSITE" id="PS00279">
    <property type="entry name" value="MACPF_1"/>
    <property type="match status" value="1"/>
</dbReference>
<evidence type="ECO:0000256" key="2">
    <source>
        <dbReference type="ARBA" id="ARBA00004613"/>
    </source>
</evidence>
<evidence type="ECO:0000256" key="21">
    <source>
        <dbReference type="ARBA" id="ARBA00093512"/>
    </source>
</evidence>
<keyword evidence="6" id="KW-0964">Secreted</keyword>
<dbReference type="InterPro" id="IPR020863">
    <property type="entry name" value="MACPF_CS"/>
</dbReference>
<evidence type="ECO:0000256" key="18">
    <source>
        <dbReference type="ARBA" id="ARBA00023180"/>
    </source>
</evidence>
<feature type="disulfide bond" evidence="22">
    <location>
        <begin position="108"/>
        <end position="126"/>
    </location>
</feature>
<dbReference type="CDD" id="cd00054">
    <property type="entry name" value="EGF_CA"/>
    <property type="match status" value="1"/>
</dbReference>
<comment type="subcellular location">
    <subcellularLocation>
        <location evidence="2">Secreted</location>
    </subcellularLocation>
    <subcellularLocation>
        <location evidence="1">Target cell membrane</location>
        <topology evidence="1">Multi-pass membrane protein</topology>
    </subcellularLocation>
</comment>
<evidence type="ECO:0000256" key="5">
    <source>
        <dbReference type="ARBA" id="ARBA00022452"/>
    </source>
</evidence>
<dbReference type="PANTHER" id="PTHR45742:SF3">
    <property type="entry name" value="COMPLEMENT COMPONENT C9"/>
    <property type="match status" value="1"/>
</dbReference>
<dbReference type="GO" id="GO:0006958">
    <property type="term" value="P:complement activation, classical pathway"/>
    <property type="evidence" value="ECO:0007669"/>
    <property type="project" value="UniProtKB-KW"/>
</dbReference>
<keyword evidence="23" id="KW-0732">Signal</keyword>
<dbReference type="Pfam" id="PF01823">
    <property type="entry name" value="MACPF"/>
    <property type="match status" value="1"/>
</dbReference>
<proteinExistence type="evidence at transcript level"/>
<evidence type="ECO:0000256" key="11">
    <source>
        <dbReference type="ARBA" id="ARBA00022852"/>
    </source>
</evidence>
<dbReference type="SUPFAM" id="SSF57184">
    <property type="entry name" value="Growth factor receptor domain"/>
    <property type="match status" value="1"/>
</dbReference>
<protein>
    <recommendedName>
        <fullName evidence="4">Complement component C9</fullName>
    </recommendedName>
</protein>
<dbReference type="PROSITE" id="PS51412">
    <property type="entry name" value="MACPF_2"/>
    <property type="match status" value="1"/>
</dbReference>
<evidence type="ECO:0000256" key="10">
    <source>
        <dbReference type="ARBA" id="ARBA00022692"/>
    </source>
</evidence>
<keyword evidence="11" id="KW-0204">Cytolysis</keyword>
<dbReference type="InterPro" id="IPR036383">
    <property type="entry name" value="TSP1_rpt_sf"/>
</dbReference>
<evidence type="ECO:0000256" key="19">
    <source>
        <dbReference type="ARBA" id="ARBA00023298"/>
    </source>
</evidence>
<organism evidence="25">
    <name type="scientific">Plecoglossus altivelis</name>
    <name type="common">Ayu sweetfish</name>
    <name type="synonym">Salmo altivelis</name>
    <dbReference type="NCBI Taxonomy" id="61084"/>
    <lineage>
        <taxon>Eukaryota</taxon>
        <taxon>Metazoa</taxon>
        <taxon>Chordata</taxon>
        <taxon>Craniata</taxon>
        <taxon>Vertebrata</taxon>
        <taxon>Euteleostomi</taxon>
        <taxon>Actinopterygii</taxon>
        <taxon>Neopterygii</taxon>
        <taxon>Teleostei</taxon>
        <taxon>Stomiati</taxon>
        <taxon>Osmeriformes</taxon>
        <taxon>Plecoglossus</taxon>
    </lineage>
</organism>
<comment type="similarity">
    <text evidence="3">Belongs to the complement C6/C7/C8/C9 family.</text>
</comment>
<keyword evidence="15" id="KW-0472">Membrane</keyword>
<dbReference type="PROSITE" id="PS50068">
    <property type="entry name" value="LDLRA_2"/>
    <property type="match status" value="1"/>
</dbReference>
<dbReference type="SMART" id="SM00192">
    <property type="entry name" value="LDLa"/>
    <property type="match status" value="1"/>
</dbReference>
<keyword evidence="8" id="KW-1052">Target cell membrane</keyword>
<keyword evidence="19" id="KW-1053">Target membrane</keyword>
<keyword evidence="17" id="KW-0179">Complement alternate pathway</keyword>
<evidence type="ECO:0000256" key="15">
    <source>
        <dbReference type="ARBA" id="ARBA00023136"/>
    </source>
</evidence>
<keyword evidence="13" id="KW-0180">Complement pathway</keyword>
<dbReference type="Pfam" id="PF00057">
    <property type="entry name" value="Ldl_recept_a"/>
    <property type="match status" value="1"/>
</dbReference>
<dbReference type="InterPro" id="IPR036055">
    <property type="entry name" value="LDL_receptor-like_sf"/>
</dbReference>
<evidence type="ECO:0000256" key="6">
    <source>
        <dbReference type="ARBA" id="ARBA00022525"/>
    </source>
</evidence>
<accession>F8K8M5</accession>
<evidence type="ECO:0000256" key="12">
    <source>
        <dbReference type="ARBA" id="ARBA00022859"/>
    </source>
</evidence>
<evidence type="ECO:0000256" key="4">
    <source>
        <dbReference type="ARBA" id="ARBA00018261"/>
    </source>
</evidence>
<dbReference type="SMART" id="SM00209">
    <property type="entry name" value="TSP1"/>
    <property type="match status" value="2"/>
</dbReference>
<dbReference type="PROSITE" id="PS01209">
    <property type="entry name" value="LDLRA_1"/>
    <property type="match status" value="1"/>
</dbReference>
<keyword evidence="9" id="KW-0399">Innate immunity</keyword>
<evidence type="ECO:0000256" key="14">
    <source>
        <dbReference type="ARBA" id="ARBA00023058"/>
    </source>
</evidence>
<dbReference type="CDD" id="cd00112">
    <property type="entry name" value="LDLa"/>
    <property type="match status" value="1"/>
</dbReference>
<dbReference type="SMART" id="SM00457">
    <property type="entry name" value="MACPF"/>
    <property type="match status" value="1"/>
</dbReference>
<evidence type="ECO:0000256" key="22">
    <source>
        <dbReference type="PROSITE-ProRule" id="PRU00124"/>
    </source>
</evidence>
<feature type="signal peptide" evidence="23">
    <location>
        <begin position="1"/>
        <end position="22"/>
    </location>
</feature>
<comment type="caution">
    <text evidence="22">Lacks conserved residue(s) required for the propagation of feature annotation.</text>
</comment>
<feature type="chain" id="PRO_5003378981" description="Complement component C9" evidence="23">
    <location>
        <begin position="23"/>
        <end position="592"/>
    </location>
</feature>
<dbReference type="EMBL" id="FR714486">
    <property type="protein sequence ID" value="CBX31962.1"/>
    <property type="molecule type" value="mRNA"/>
</dbReference>
<dbReference type="Gene3D" id="4.10.400.10">
    <property type="entry name" value="Low-density Lipoprotein Receptor"/>
    <property type="match status" value="1"/>
</dbReference>
<keyword evidence="18" id="KW-0325">Glycoprotein</keyword>
<dbReference type="PRINTS" id="PR00764">
    <property type="entry name" value="COMPLEMENTC9"/>
</dbReference>
<feature type="domain" description="MACPF" evidence="24">
    <location>
        <begin position="138"/>
        <end position="503"/>
    </location>
</feature>
<evidence type="ECO:0000256" key="20">
    <source>
        <dbReference type="ARBA" id="ARBA00093294"/>
    </source>
</evidence>
<evidence type="ECO:0000256" key="1">
    <source>
        <dbReference type="ARBA" id="ARBA00004276"/>
    </source>
</evidence>
<sequence>MRTFSTVLVGFSVLCLTGAVLGEDRAIPKRMTRDVEPARIDCQWSRWSEWTPCDPCSKSQRRSRGVEVFGQFQGMACEGSIGEDRECNPAGDCNRPPLHLCSDSEFQCDSGFCVKKALVCNGDLDCDDMSDETCDNPVRLPCGPVSLENNEQGRTAGYGINILGADPRMNPFNNDFFNGKCIKVRNPTSRNLDRLPWNVGSLNYETRAEDLTSREIYEDTHSLINEITKETTFSIGVGGSLKFSPSEKSKKKSNTTVTGGVGADVDYSRRNLIKEISEYTKVKKGSFIRVKGKVELSKYRLISHDLQVTDRFLEDVMRLPLEYEKGMYFAFVEDYGTHYTKNGVSGGEYELVYVLNQDAIKEKKITEREVQDCVKVGITANFDTNIGIGGEAHVKPDYCNKVTPKNTDSKEGSAAVDRVLTLVRGGTTDTASAMRTKLDKDAVMDLATIREWARSLADNPALLKSEPEPIYTIIPLSFPNVNAFRTNIKRAIEEYVAEYNVCKCQPCQNGGSVILIDGSCSCLCTPEFEGLACQTLKSDKRRPTSVTEKGNWACWSAWSSCSAGRRQRSRLCKTGQLSGATCLGNPSSDDYC</sequence>